<comment type="caution">
    <text evidence="2">The sequence shown here is derived from an EMBL/GenBank/DDBJ whole genome shotgun (WGS) entry which is preliminary data.</text>
</comment>
<keyword evidence="1" id="KW-1133">Transmembrane helix</keyword>
<keyword evidence="1" id="KW-0472">Membrane</keyword>
<dbReference type="SUPFAM" id="SSF56672">
    <property type="entry name" value="DNA/RNA polymerases"/>
    <property type="match status" value="1"/>
</dbReference>
<keyword evidence="1" id="KW-0812">Transmembrane</keyword>
<sequence>MRNTRSRPCLGKNERQRTRLLSLPPDSLLSRKSPRRRRDLQRFIKSGAVQPTLEQGSSDELKVTDGDTVLGLCPKYAREFLWDTDEFSIPISSAKATKSLPPVPRLPNHKFNNKVAWSTIRSHPHLFRITTPIHVDKFQLLLSSHPNQSFVSSICWALQHGFWPWLQTDPKNTPITVDNSFRPLKDDSHIQFPHSSKFRLVVDHTAGSFSPNSMIAKSNAKVQLDTLKHLGKAVINARKIHGPDVRFVAIKSDVSQAYQRLPLHLLAQLHQIITIDGQRHVDHCNNFGNRAAGCVWCNFFALVIWIATFIWFLPDIFHYVDDCFSWELESNMLWYEPYNKFYPAKQTRLLMLFDYLGIPHEESKQEWGSSLVIIGFSFDPNAMSITLPLSSRLDLVAALRNFAQKSSQQPLCDFDRLAGWCQWSFNVAPLLRPGLSVIYHKMAGKTEPFQLIWVSVALCRELLWIAERLEASDGVLLLDALEWSISEADLVLYTDASATGMGIWCPSLPHASYSPIDTPDPTQIFFYEVLAVVSALSFTASFNCFQRVIIFTDNSNTVSMFNSLHAKPDYNPLLITAMNILLNANMHLRVLHIPGSNNNIADAISRNKFEVVKSETRGATLHFFTPPELSSGSNSI</sequence>
<dbReference type="CDD" id="cd09275">
    <property type="entry name" value="RNase_HI_RT_DIRS1"/>
    <property type="match status" value="1"/>
</dbReference>
<dbReference type="InterPro" id="IPR012337">
    <property type="entry name" value="RNaseH-like_sf"/>
</dbReference>
<reference evidence="2 3" key="1">
    <citation type="journal article" date="2020" name="ISME J.">
        <title>Uncovering the hidden diversity of litter-decomposition mechanisms in mushroom-forming fungi.</title>
        <authorList>
            <person name="Floudas D."/>
            <person name="Bentzer J."/>
            <person name="Ahren D."/>
            <person name="Johansson T."/>
            <person name="Persson P."/>
            <person name="Tunlid A."/>
        </authorList>
    </citation>
    <scope>NUCLEOTIDE SEQUENCE [LARGE SCALE GENOMIC DNA]</scope>
    <source>
        <strain evidence="2 3">CBS 291.85</strain>
    </source>
</reference>
<evidence type="ECO:0000313" key="2">
    <source>
        <dbReference type="EMBL" id="KAF5332397.1"/>
    </source>
</evidence>
<dbReference type="AlphaFoldDB" id="A0A8H5FDC2"/>
<evidence type="ECO:0000256" key="1">
    <source>
        <dbReference type="SAM" id="Phobius"/>
    </source>
</evidence>
<evidence type="ECO:0000313" key="3">
    <source>
        <dbReference type="Proteomes" id="UP000559256"/>
    </source>
</evidence>
<proteinExistence type="predicted"/>
<dbReference type="PANTHER" id="PTHR33050:SF7">
    <property type="entry name" value="RIBONUCLEASE H"/>
    <property type="match status" value="1"/>
</dbReference>
<dbReference type="SUPFAM" id="SSF53098">
    <property type="entry name" value="Ribonuclease H-like"/>
    <property type="match status" value="1"/>
</dbReference>
<gene>
    <name evidence="2" type="ORF">D9758_017375</name>
</gene>
<dbReference type="GO" id="GO:0003676">
    <property type="term" value="F:nucleic acid binding"/>
    <property type="evidence" value="ECO:0007669"/>
    <property type="project" value="InterPro"/>
</dbReference>
<dbReference type="Proteomes" id="UP000559256">
    <property type="component" value="Unassembled WGS sequence"/>
</dbReference>
<dbReference type="InterPro" id="IPR052055">
    <property type="entry name" value="Hepadnavirus_pol/RT"/>
</dbReference>
<feature type="transmembrane region" description="Helical" evidence="1">
    <location>
        <begin position="295"/>
        <end position="313"/>
    </location>
</feature>
<dbReference type="Gene3D" id="3.30.420.10">
    <property type="entry name" value="Ribonuclease H-like superfamily/Ribonuclease H"/>
    <property type="match status" value="1"/>
</dbReference>
<name>A0A8H5FDC2_9AGAR</name>
<keyword evidence="3" id="KW-1185">Reference proteome</keyword>
<accession>A0A8H5FDC2</accession>
<protein>
    <submittedName>
        <fullName evidence="2">Uncharacterized protein</fullName>
    </submittedName>
</protein>
<organism evidence="2 3">
    <name type="scientific">Tetrapyrgos nigripes</name>
    <dbReference type="NCBI Taxonomy" id="182062"/>
    <lineage>
        <taxon>Eukaryota</taxon>
        <taxon>Fungi</taxon>
        <taxon>Dikarya</taxon>
        <taxon>Basidiomycota</taxon>
        <taxon>Agaricomycotina</taxon>
        <taxon>Agaricomycetes</taxon>
        <taxon>Agaricomycetidae</taxon>
        <taxon>Agaricales</taxon>
        <taxon>Marasmiineae</taxon>
        <taxon>Marasmiaceae</taxon>
        <taxon>Tetrapyrgos</taxon>
    </lineage>
</organism>
<dbReference type="InterPro" id="IPR036397">
    <property type="entry name" value="RNaseH_sf"/>
</dbReference>
<dbReference type="OrthoDB" id="198652at2759"/>
<dbReference type="InterPro" id="IPR043502">
    <property type="entry name" value="DNA/RNA_pol_sf"/>
</dbReference>
<dbReference type="PANTHER" id="PTHR33050">
    <property type="entry name" value="REVERSE TRANSCRIPTASE DOMAIN-CONTAINING PROTEIN"/>
    <property type="match status" value="1"/>
</dbReference>
<dbReference type="EMBL" id="JAACJM010000305">
    <property type="protein sequence ID" value="KAF5332397.1"/>
    <property type="molecule type" value="Genomic_DNA"/>
</dbReference>